<gene>
    <name evidence="1" type="ORF">ACFFHM_24925</name>
</gene>
<evidence type="ECO:0000313" key="1">
    <source>
        <dbReference type="EMBL" id="MFC0473663.1"/>
    </source>
</evidence>
<dbReference type="InterPro" id="IPR012655">
    <property type="entry name" value="YrzI"/>
</dbReference>
<evidence type="ECO:0000313" key="2">
    <source>
        <dbReference type="Proteomes" id="UP001589838"/>
    </source>
</evidence>
<organism evidence="1 2">
    <name type="scientific">Halalkalibacter kiskunsagensis</name>
    <dbReference type="NCBI Taxonomy" id="1548599"/>
    <lineage>
        <taxon>Bacteria</taxon>
        <taxon>Bacillati</taxon>
        <taxon>Bacillota</taxon>
        <taxon>Bacilli</taxon>
        <taxon>Bacillales</taxon>
        <taxon>Bacillaceae</taxon>
        <taxon>Halalkalibacter</taxon>
    </lineage>
</organism>
<proteinExistence type="predicted"/>
<name>A0ABV6KK15_9BACI</name>
<sequence length="44" mass="5504">MTFTFLIFTISIKKRQYTGEELEKLVRQQKLQEYHDQQIHKFMQ</sequence>
<keyword evidence="2" id="KW-1185">Reference proteome</keyword>
<accession>A0ABV6KK15</accession>
<dbReference type="Pfam" id="PF09501">
    <property type="entry name" value="Bac_small_YrzI"/>
    <property type="match status" value="1"/>
</dbReference>
<dbReference type="Proteomes" id="UP001589838">
    <property type="component" value="Unassembled WGS sequence"/>
</dbReference>
<protein>
    <submittedName>
        <fullName evidence="1">YrzI family small protein</fullName>
    </submittedName>
</protein>
<reference evidence="1 2" key="1">
    <citation type="submission" date="2024-09" db="EMBL/GenBank/DDBJ databases">
        <authorList>
            <person name="Sun Q."/>
            <person name="Mori K."/>
        </authorList>
    </citation>
    <scope>NUCLEOTIDE SEQUENCE [LARGE SCALE GENOMIC DNA]</scope>
    <source>
        <strain evidence="1 2">NCAIM B.02610</strain>
    </source>
</reference>
<dbReference type="EMBL" id="JBHLUX010000095">
    <property type="protein sequence ID" value="MFC0473663.1"/>
    <property type="molecule type" value="Genomic_DNA"/>
</dbReference>
<comment type="caution">
    <text evidence="1">The sequence shown here is derived from an EMBL/GenBank/DDBJ whole genome shotgun (WGS) entry which is preliminary data.</text>
</comment>
<dbReference type="RefSeq" id="WP_390184061.1">
    <property type="nucleotide sequence ID" value="NZ_JBHLUX010000095.1"/>
</dbReference>